<dbReference type="PROSITE" id="PS50005">
    <property type="entry name" value="TPR"/>
    <property type="match status" value="2"/>
</dbReference>
<dbReference type="SMART" id="SM00028">
    <property type="entry name" value="TPR"/>
    <property type="match status" value="2"/>
</dbReference>
<accession>X6P1L7</accession>
<proteinExistence type="predicted"/>
<evidence type="ECO:0000313" key="3">
    <source>
        <dbReference type="Proteomes" id="UP000023152"/>
    </source>
</evidence>
<dbReference type="EMBL" id="ASPP01004578">
    <property type="protein sequence ID" value="ETO31954.1"/>
    <property type="molecule type" value="Genomic_DNA"/>
</dbReference>
<gene>
    <name evidence="2" type="ORF">RFI_05164</name>
</gene>
<dbReference type="Proteomes" id="UP000023152">
    <property type="component" value="Unassembled WGS sequence"/>
</dbReference>
<reference evidence="2 3" key="1">
    <citation type="journal article" date="2013" name="Curr. Biol.">
        <title>The Genome of the Foraminiferan Reticulomyxa filosa.</title>
        <authorList>
            <person name="Glockner G."/>
            <person name="Hulsmann N."/>
            <person name="Schleicher M."/>
            <person name="Noegel A.A."/>
            <person name="Eichinger L."/>
            <person name="Gallinger C."/>
            <person name="Pawlowski J."/>
            <person name="Sierra R."/>
            <person name="Euteneuer U."/>
            <person name="Pillet L."/>
            <person name="Moustafa A."/>
            <person name="Platzer M."/>
            <person name="Groth M."/>
            <person name="Szafranski K."/>
            <person name="Schliwa M."/>
        </authorList>
    </citation>
    <scope>NUCLEOTIDE SEQUENCE [LARGE SCALE GENOMIC DNA]</scope>
</reference>
<dbReference type="InterPro" id="IPR019734">
    <property type="entry name" value="TPR_rpt"/>
</dbReference>
<dbReference type="InterPro" id="IPR011990">
    <property type="entry name" value="TPR-like_helical_dom_sf"/>
</dbReference>
<dbReference type="OrthoDB" id="10006023at2759"/>
<dbReference type="AlphaFoldDB" id="X6P1L7"/>
<comment type="caution">
    <text evidence="2">The sequence shown here is derived from an EMBL/GenBank/DDBJ whole genome shotgun (WGS) entry which is preliminary data.</text>
</comment>
<organism evidence="2 3">
    <name type="scientific">Reticulomyxa filosa</name>
    <dbReference type="NCBI Taxonomy" id="46433"/>
    <lineage>
        <taxon>Eukaryota</taxon>
        <taxon>Sar</taxon>
        <taxon>Rhizaria</taxon>
        <taxon>Retaria</taxon>
        <taxon>Foraminifera</taxon>
        <taxon>Monothalamids</taxon>
        <taxon>Reticulomyxidae</taxon>
        <taxon>Reticulomyxa</taxon>
    </lineage>
</organism>
<dbReference type="SUPFAM" id="SSF48452">
    <property type="entry name" value="TPR-like"/>
    <property type="match status" value="1"/>
</dbReference>
<dbReference type="Pfam" id="PF13424">
    <property type="entry name" value="TPR_12"/>
    <property type="match status" value="1"/>
</dbReference>
<keyword evidence="3" id="KW-1185">Reference proteome</keyword>
<evidence type="ECO:0000256" key="1">
    <source>
        <dbReference type="PROSITE-ProRule" id="PRU00339"/>
    </source>
</evidence>
<keyword evidence="1" id="KW-0802">TPR repeat</keyword>
<feature type="repeat" description="TPR" evidence="1">
    <location>
        <begin position="3"/>
        <end position="36"/>
    </location>
</feature>
<feature type="repeat" description="TPR" evidence="1">
    <location>
        <begin position="45"/>
        <end position="78"/>
    </location>
</feature>
<protein>
    <submittedName>
        <fullName evidence="2">TPR Domain containing protein</fullName>
    </submittedName>
</protein>
<sequence length="80" mass="9398">EIALLHNNLGNSYYKNNQWDNAIENYENALKHGLDDAKSVQINITNSYNNLGEIYYNKKMCDNAIEYYEQALEGFFKKRV</sequence>
<name>X6P1L7_RETFI</name>
<feature type="non-terminal residue" evidence="2">
    <location>
        <position position="1"/>
    </location>
</feature>
<dbReference type="Gene3D" id="1.25.40.10">
    <property type="entry name" value="Tetratricopeptide repeat domain"/>
    <property type="match status" value="1"/>
</dbReference>
<evidence type="ECO:0000313" key="2">
    <source>
        <dbReference type="EMBL" id="ETO31954.1"/>
    </source>
</evidence>